<evidence type="ECO:0000256" key="1">
    <source>
        <dbReference type="ARBA" id="ARBA00009437"/>
    </source>
</evidence>
<reference evidence="6" key="1">
    <citation type="journal article" date="2021" name="Front. Microbiol.">
        <title>Comprehensive Comparative Genomics and Phenotyping of Methylobacterium Species.</title>
        <authorList>
            <person name="Alessa O."/>
            <person name="Ogura Y."/>
            <person name="Fujitani Y."/>
            <person name="Takami H."/>
            <person name="Hayashi T."/>
            <person name="Sahin N."/>
            <person name="Tani A."/>
        </authorList>
    </citation>
    <scope>NUCLEOTIDE SEQUENCE</scope>
    <source>
        <strain evidence="6">KCTC 52305</strain>
    </source>
</reference>
<comment type="caution">
    <text evidence="6">The sequence shown here is derived from an EMBL/GenBank/DDBJ whole genome shotgun (WGS) entry which is preliminary data.</text>
</comment>
<sequence>MSRNLDLALLRTFAAVADQRSMTGASHVVHLTQGAVSQQIARLEELVGDALLWREPRGLRLTPAGERLLGRARTLLALNDEIWSEIEGGVVAGPVRLGLPYDLVGTHVAPALKHYCEAFPQVDLTLVCLPSPDLLATVHNGQLDVAVVEEPLGAESGETLAVDRLVWVGARGGRAHGRTPLPLSLVAETCVFRPPVQSALARQGRASRPVFENGGLDATRATVRMDLAVSAWLATTVPGDLAILPPEVGLPELPSFAVTLHVAPAARGKAFHELSRHLREAIARLHLSA</sequence>
<dbReference type="PANTHER" id="PTHR30579:SF7">
    <property type="entry name" value="HTH-TYPE TRANSCRIPTIONAL REGULATOR LRHA-RELATED"/>
    <property type="match status" value="1"/>
</dbReference>
<keyword evidence="4" id="KW-0804">Transcription</keyword>
<evidence type="ECO:0000256" key="3">
    <source>
        <dbReference type="ARBA" id="ARBA00023125"/>
    </source>
</evidence>
<evidence type="ECO:0000256" key="4">
    <source>
        <dbReference type="ARBA" id="ARBA00023163"/>
    </source>
</evidence>
<dbReference type="SUPFAM" id="SSF53850">
    <property type="entry name" value="Periplasmic binding protein-like II"/>
    <property type="match status" value="1"/>
</dbReference>
<dbReference type="PRINTS" id="PR00039">
    <property type="entry name" value="HTHLYSR"/>
</dbReference>
<dbReference type="Gene3D" id="1.10.10.10">
    <property type="entry name" value="Winged helix-like DNA-binding domain superfamily/Winged helix DNA-binding domain"/>
    <property type="match status" value="1"/>
</dbReference>
<reference evidence="6" key="2">
    <citation type="submission" date="2021-08" db="EMBL/GenBank/DDBJ databases">
        <authorList>
            <person name="Tani A."/>
            <person name="Ola A."/>
            <person name="Ogura Y."/>
            <person name="Katsura K."/>
            <person name="Hayashi T."/>
        </authorList>
    </citation>
    <scope>NUCLEOTIDE SEQUENCE</scope>
    <source>
        <strain evidence="6">KCTC 52305</strain>
    </source>
</reference>
<dbReference type="Pfam" id="PF00126">
    <property type="entry name" value="HTH_1"/>
    <property type="match status" value="1"/>
</dbReference>
<dbReference type="SUPFAM" id="SSF46785">
    <property type="entry name" value="Winged helix' DNA-binding domain"/>
    <property type="match status" value="1"/>
</dbReference>
<dbReference type="RefSeq" id="WP_128565370.1">
    <property type="nucleotide sequence ID" value="NZ_BPQH01000009.1"/>
</dbReference>
<organism evidence="6 7">
    <name type="scientific">Methylobacterium crusticola</name>
    <dbReference type="NCBI Taxonomy" id="1697972"/>
    <lineage>
        <taxon>Bacteria</taxon>
        <taxon>Pseudomonadati</taxon>
        <taxon>Pseudomonadota</taxon>
        <taxon>Alphaproteobacteria</taxon>
        <taxon>Hyphomicrobiales</taxon>
        <taxon>Methylobacteriaceae</taxon>
        <taxon>Methylobacterium</taxon>
    </lineage>
</organism>
<keyword evidence="2" id="KW-0805">Transcription regulation</keyword>
<proteinExistence type="inferred from homology"/>
<dbReference type="Proteomes" id="UP001055167">
    <property type="component" value="Unassembled WGS sequence"/>
</dbReference>
<dbReference type="InterPro" id="IPR036388">
    <property type="entry name" value="WH-like_DNA-bd_sf"/>
</dbReference>
<feature type="domain" description="HTH lysR-type" evidence="5">
    <location>
        <begin position="5"/>
        <end position="62"/>
    </location>
</feature>
<dbReference type="InterPro" id="IPR050176">
    <property type="entry name" value="LTTR"/>
</dbReference>
<dbReference type="InterPro" id="IPR036390">
    <property type="entry name" value="WH_DNA-bd_sf"/>
</dbReference>
<dbReference type="Gene3D" id="3.40.190.10">
    <property type="entry name" value="Periplasmic binding protein-like II"/>
    <property type="match status" value="2"/>
</dbReference>
<evidence type="ECO:0000259" key="5">
    <source>
        <dbReference type="PROSITE" id="PS50931"/>
    </source>
</evidence>
<dbReference type="InterPro" id="IPR000847">
    <property type="entry name" value="LysR_HTH_N"/>
</dbReference>
<dbReference type="EMBL" id="BPQH01000009">
    <property type="protein sequence ID" value="GJD50543.1"/>
    <property type="molecule type" value="Genomic_DNA"/>
</dbReference>
<dbReference type="Pfam" id="PF03466">
    <property type="entry name" value="LysR_substrate"/>
    <property type="match status" value="1"/>
</dbReference>
<dbReference type="InterPro" id="IPR005119">
    <property type="entry name" value="LysR_subst-bd"/>
</dbReference>
<name>A0ABQ4QYS4_9HYPH</name>
<protein>
    <submittedName>
        <fullName evidence="6">HTH-type transcriptional regulator ArgP</fullName>
    </submittedName>
</protein>
<evidence type="ECO:0000256" key="2">
    <source>
        <dbReference type="ARBA" id="ARBA00023015"/>
    </source>
</evidence>
<evidence type="ECO:0000313" key="7">
    <source>
        <dbReference type="Proteomes" id="UP001055167"/>
    </source>
</evidence>
<dbReference type="PROSITE" id="PS50931">
    <property type="entry name" value="HTH_LYSR"/>
    <property type="match status" value="1"/>
</dbReference>
<gene>
    <name evidence="6" type="primary">argP_1</name>
    <name evidence="6" type="ORF">OPKNFCMD_3286</name>
</gene>
<evidence type="ECO:0000313" key="6">
    <source>
        <dbReference type="EMBL" id="GJD50543.1"/>
    </source>
</evidence>
<keyword evidence="7" id="KW-1185">Reference proteome</keyword>
<keyword evidence="3" id="KW-0238">DNA-binding</keyword>
<dbReference type="PANTHER" id="PTHR30579">
    <property type="entry name" value="TRANSCRIPTIONAL REGULATOR"/>
    <property type="match status" value="1"/>
</dbReference>
<comment type="similarity">
    <text evidence="1">Belongs to the LysR transcriptional regulatory family.</text>
</comment>
<accession>A0ABQ4QYS4</accession>